<reference evidence="1 2" key="1">
    <citation type="submission" date="2024-01" db="EMBL/GenBank/DDBJ databases">
        <title>The diversity of rhizobia nodulating Mimosa spp. in eleven states of Brazil covering several biomes is determined by host plant, location, and edaphic factors.</title>
        <authorList>
            <person name="Rouws L."/>
            <person name="Barauna A."/>
            <person name="Beukes C."/>
            <person name="De Faria S.M."/>
            <person name="Gross E."/>
            <person name="Dos Reis Junior F.B."/>
            <person name="Simon M."/>
            <person name="Maluk M."/>
            <person name="Odee D.W."/>
            <person name="Kenicer G."/>
            <person name="Young J.P.W."/>
            <person name="Reis V.M."/>
            <person name="Zilli J."/>
            <person name="James E.K."/>
        </authorList>
    </citation>
    <scope>NUCLEOTIDE SEQUENCE [LARGE SCALE GENOMIC DNA]</scope>
    <source>
        <strain evidence="1 2">JPY167</strain>
    </source>
</reference>
<dbReference type="RefSeq" id="WP_342946600.1">
    <property type="nucleotide sequence ID" value="NZ_JAYMRV010000002.1"/>
</dbReference>
<organism evidence="1 2">
    <name type="scientific">Paraburkholderia ferrariae</name>
    <dbReference type="NCBI Taxonomy" id="386056"/>
    <lineage>
        <taxon>Bacteria</taxon>
        <taxon>Pseudomonadati</taxon>
        <taxon>Pseudomonadota</taxon>
        <taxon>Betaproteobacteria</taxon>
        <taxon>Burkholderiales</taxon>
        <taxon>Burkholderiaceae</taxon>
        <taxon>Paraburkholderia</taxon>
    </lineage>
</organism>
<keyword evidence="2" id="KW-1185">Reference proteome</keyword>
<dbReference type="EMBL" id="JAYMRV010000002">
    <property type="protein sequence ID" value="MEM5421285.1"/>
    <property type="molecule type" value="Genomic_DNA"/>
</dbReference>
<evidence type="ECO:0000313" key="1">
    <source>
        <dbReference type="EMBL" id="MEM5421285.1"/>
    </source>
</evidence>
<gene>
    <name evidence="1" type="ORF">VSR73_09465</name>
</gene>
<accession>A0ABU9RMI0</accession>
<proteinExistence type="predicted"/>
<sequence>MMSNDTVVTPGTVQPIADRQPDFALSRADFIFEIVISPWKSGPATGTSDSSAKSTR</sequence>
<name>A0ABU9RMI0_9BURK</name>
<dbReference type="Proteomes" id="UP001489897">
    <property type="component" value="Unassembled WGS sequence"/>
</dbReference>
<protein>
    <submittedName>
        <fullName evidence="1">Uncharacterized protein</fullName>
    </submittedName>
</protein>
<comment type="caution">
    <text evidence="1">The sequence shown here is derived from an EMBL/GenBank/DDBJ whole genome shotgun (WGS) entry which is preliminary data.</text>
</comment>
<evidence type="ECO:0000313" key="2">
    <source>
        <dbReference type="Proteomes" id="UP001489897"/>
    </source>
</evidence>